<organism evidence="3 4">
    <name type="scientific">Penicillium nordicum</name>
    <dbReference type="NCBI Taxonomy" id="229535"/>
    <lineage>
        <taxon>Eukaryota</taxon>
        <taxon>Fungi</taxon>
        <taxon>Dikarya</taxon>
        <taxon>Ascomycota</taxon>
        <taxon>Pezizomycotina</taxon>
        <taxon>Eurotiomycetes</taxon>
        <taxon>Eurotiomycetidae</taxon>
        <taxon>Eurotiales</taxon>
        <taxon>Aspergillaceae</taxon>
        <taxon>Penicillium</taxon>
    </lineage>
</organism>
<protein>
    <recommendedName>
        <fullName evidence="5">Amino acid permease/ SLC12A domain-containing protein</fullName>
    </recommendedName>
</protein>
<evidence type="ECO:0000313" key="3">
    <source>
        <dbReference type="EMBL" id="KOS46216.1"/>
    </source>
</evidence>
<dbReference type="AlphaFoldDB" id="A0A0M8P669"/>
<dbReference type="OrthoDB" id="10448137at2759"/>
<dbReference type="EMBL" id="LHQQ01000032">
    <property type="protein sequence ID" value="KOS46216.1"/>
    <property type="molecule type" value="Genomic_DNA"/>
</dbReference>
<keyword evidence="4" id="KW-1185">Reference proteome</keyword>
<keyword evidence="1" id="KW-1133">Transmembrane helix</keyword>
<feature type="signal peptide" evidence="2">
    <location>
        <begin position="1"/>
        <end position="28"/>
    </location>
</feature>
<gene>
    <name evidence="3" type="ORF">ACN38_g2857</name>
</gene>
<proteinExistence type="predicted"/>
<keyword evidence="1" id="KW-0472">Membrane</keyword>
<reference evidence="3 4" key="1">
    <citation type="submission" date="2015-08" db="EMBL/GenBank/DDBJ databases">
        <title>Genome sequencing of Penicillium nordicum.</title>
        <authorList>
            <person name="Nguyen H.D."/>
            <person name="Seifert K.A."/>
        </authorList>
    </citation>
    <scope>NUCLEOTIDE SEQUENCE [LARGE SCALE GENOMIC DNA]</scope>
    <source>
        <strain evidence="3 4">DAOMC 185683</strain>
    </source>
</reference>
<dbReference type="Proteomes" id="UP000037696">
    <property type="component" value="Unassembled WGS sequence"/>
</dbReference>
<accession>A0A0M8P669</accession>
<keyword evidence="2" id="KW-0732">Signal</keyword>
<feature type="transmembrane region" description="Helical" evidence="1">
    <location>
        <begin position="54"/>
        <end position="77"/>
    </location>
</feature>
<evidence type="ECO:0008006" key="5">
    <source>
        <dbReference type="Google" id="ProtNLM"/>
    </source>
</evidence>
<feature type="chain" id="PRO_5005819521" description="Amino acid permease/ SLC12A domain-containing protein" evidence="2">
    <location>
        <begin position="29"/>
        <end position="97"/>
    </location>
</feature>
<keyword evidence="1" id="KW-0812">Transmembrane</keyword>
<comment type="caution">
    <text evidence="3">The sequence shown here is derived from an EMBL/GenBank/DDBJ whole genome shotgun (WGS) entry which is preliminary data.</text>
</comment>
<name>A0A0M8P669_9EURO</name>
<evidence type="ECO:0000256" key="1">
    <source>
        <dbReference type="SAM" id="Phobius"/>
    </source>
</evidence>
<sequence length="97" mass="10908">MNHFPAEGPFVMFVMFALFGLVVLLLQAQPEDDVDSSRPLNDLHFVLDPTEINSLLGTFAAVICVLCTYADCCLIYINNATRAKTIYLHHRTFATRD</sequence>
<evidence type="ECO:0000256" key="2">
    <source>
        <dbReference type="SAM" id="SignalP"/>
    </source>
</evidence>
<evidence type="ECO:0000313" key="4">
    <source>
        <dbReference type="Proteomes" id="UP000037696"/>
    </source>
</evidence>